<gene>
    <name evidence="1" type="ORF">Bathy03g03230</name>
</gene>
<dbReference type="GeneID" id="19016860"/>
<sequence>MAFCLPSDDLLTFITFRIIAFLFSYYSCTGQAQAYAPPWTFNPPESIRVLKQTGVYDVATAKDQLVDIIKTTDCDGFTAEITEEYDDYVRATYTSPTFGFVDDVEFWFTRDDRSTVEYSSRSRTGKDDGGKNRNRIRTLRKALTAKYDWASVGF</sequence>
<dbReference type="AlphaFoldDB" id="K8ECV0"/>
<dbReference type="EMBL" id="FO082276">
    <property type="protein sequence ID" value="CCO15804.1"/>
    <property type="molecule type" value="Genomic_DNA"/>
</dbReference>
<dbReference type="Pfam" id="PF07386">
    <property type="entry name" value="DUF1499"/>
    <property type="match status" value="1"/>
</dbReference>
<dbReference type="RefSeq" id="XP_007514367.1">
    <property type="nucleotide sequence ID" value="XM_007514305.1"/>
</dbReference>
<name>K8ECV0_9CHLO</name>
<protein>
    <recommendedName>
        <fullName evidence="3">DUF1499 domain-containing protein</fullName>
    </recommendedName>
</protein>
<evidence type="ECO:0000313" key="2">
    <source>
        <dbReference type="Proteomes" id="UP000198341"/>
    </source>
</evidence>
<reference evidence="1 2" key="1">
    <citation type="submission" date="2011-10" db="EMBL/GenBank/DDBJ databases">
        <authorList>
            <person name="Genoscope - CEA"/>
        </authorList>
    </citation>
    <scope>NUCLEOTIDE SEQUENCE [LARGE SCALE GENOMIC DNA]</scope>
    <source>
        <strain evidence="1 2">RCC 1105</strain>
    </source>
</reference>
<dbReference type="PANTHER" id="PTHR34801">
    <property type="entry name" value="EXPRESSED PROTEIN"/>
    <property type="match status" value="1"/>
</dbReference>
<organism evidence="1 2">
    <name type="scientific">Bathycoccus prasinos</name>
    <dbReference type="NCBI Taxonomy" id="41875"/>
    <lineage>
        <taxon>Eukaryota</taxon>
        <taxon>Viridiplantae</taxon>
        <taxon>Chlorophyta</taxon>
        <taxon>Mamiellophyceae</taxon>
        <taxon>Mamiellales</taxon>
        <taxon>Bathycoccaceae</taxon>
        <taxon>Bathycoccus</taxon>
    </lineage>
</organism>
<accession>K8ECV0</accession>
<dbReference type="KEGG" id="bpg:Bathy03g03230"/>
<dbReference type="InterPro" id="IPR010865">
    <property type="entry name" value="DUF1499"/>
</dbReference>
<dbReference type="Proteomes" id="UP000198341">
    <property type="component" value="Chromosome 3"/>
</dbReference>
<proteinExistence type="predicted"/>
<dbReference type="PANTHER" id="PTHR34801:SF2">
    <property type="entry name" value="EXPRESSED PROTEIN"/>
    <property type="match status" value="1"/>
</dbReference>
<evidence type="ECO:0008006" key="3">
    <source>
        <dbReference type="Google" id="ProtNLM"/>
    </source>
</evidence>
<keyword evidence="2" id="KW-1185">Reference proteome</keyword>
<evidence type="ECO:0000313" key="1">
    <source>
        <dbReference type="EMBL" id="CCO15804.1"/>
    </source>
</evidence>
<dbReference type="OrthoDB" id="41501at2759"/>